<evidence type="ECO:0000256" key="1">
    <source>
        <dbReference type="SAM" id="MobiDB-lite"/>
    </source>
</evidence>
<feature type="region of interest" description="Disordered" evidence="1">
    <location>
        <begin position="179"/>
        <end position="203"/>
    </location>
</feature>
<dbReference type="Proteomes" id="UP000594261">
    <property type="component" value="Chromosome 10"/>
</dbReference>
<dbReference type="InterPro" id="IPR025836">
    <property type="entry name" value="Zn_knuckle_CX2CX4HX4C"/>
</dbReference>
<dbReference type="AlphaFoldDB" id="A0A7N2MN61"/>
<dbReference type="Pfam" id="PF14392">
    <property type="entry name" value="zf-CCHC_4"/>
    <property type="match status" value="1"/>
</dbReference>
<dbReference type="EMBL" id="LRBV02000010">
    <property type="status" value="NOT_ANNOTATED_CDS"/>
    <property type="molecule type" value="Genomic_DNA"/>
</dbReference>
<dbReference type="PANTHER" id="PTHR31286">
    <property type="entry name" value="GLYCINE-RICH CELL WALL STRUCTURAL PROTEIN 1.8-LIKE"/>
    <property type="match status" value="1"/>
</dbReference>
<dbReference type="Gramene" id="QL10p005981:mrna">
    <property type="protein sequence ID" value="QL10p005981:mrna:CDS:1"/>
    <property type="gene ID" value="QL10p005981"/>
</dbReference>
<keyword evidence="4" id="KW-1185">Reference proteome</keyword>
<evidence type="ECO:0000313" key="4">
    <source>
        <dbReference type="Proteomes" id="UP000594261"/>
    </source>
</evidence>
<reference evidence="3" key="2">
    <citation type="submission" date="2021-01" db="UniProtKB">
        <authorList>
            <consortium name="EnsemblPlants"/>
        </authorList>
    </citation>
    <scope>IDENTIFICATION</scope>
</reference>
<evidence type="ECO:0000259" key="2">
    <source>
        <dbReference type="Pfam" id="PF14392"/>
    </source>
</evidence>
<feature type="domain" description="Zinc knuckle CX2CX4HX4C" evidence="2">
    <location>
        <begin position="68"/>
        <end position="114"/>
    </location>
</feature>
<reference evidence="3 4" key="1">
    <citation type="journal article" date="2016" name="G3 (Bethesda)">
        <title>First Draft Assembly and Annotation of the Genome of a California Endemic Oak Quercus lobata Nee (Fagaceae).</title>
        <authorList>
            <person name="Sork V.L."/>
            <person name="Fitz-Gibbon S.T."/>
            <person name="Puiu D."/>
            <person name="Crepeau M."/>
            <person name="Gugger P.F."/>
            <person name="Sherman R."/>
            <person name="Stevens K."/>
            <person name="Langley C.H."/>
            <person name="Pellegrini M."/>
            <person name="Salzberg S.L."/>
        </authorList>
    </citation>
    <scope>NUCLEOTIDE SEQUENCE [LARGE SCALE GENOMIC DNA]</scope>
    <source>
        <strain evidence="3 4">cv. SW786</strain>
    </source>
</reference>
<proteinExistence type="predicted"/>
<name>A0A7N2MN61_QUELO</name>
<dbReference type="InterPro" id="IPR040256">
    <property type="entry name" value="At4g02000-like"/>
</dbReference>
<feature type="compositionally biased region" description="Basic and acidic residues" evidence="1">
    <location>
        <begin position="289"/>
        <end position="299"/>
    </location>
</feature>
<protein>
    <recommendedName>
        <fullName evidence="2">Zinc knuckle CX2CX4HX4C domain-containing protein</fullName>
    </recommendedName>
</protein>
<dbReference type="InParanoid" id="A0A7N2MN61"/>
<feature type="region of interest" description="Disordered" evidence="1">
    <location>
        <begin position="287"/>
        <end position="345"/>
    </location>
</feature>
<sequence length="345" mass="39544">MQRYDKSKAVEKLGFDKTLFWVQVRGLPYHFMNVKATRKICEVLGQVIHSTDPTESEGGNFMRIRVMMDVSLPLCRGRVISMENGKTMWISFKCEQLPNICYWCGRLEYDDRDYNLWLESEGRLTEDQKQFGPSLHAAPFALSRKTVISVPRLYESKLGSSSKYVHHETEKRAESVVMNNDAPIPDSDPAKVNSQDSPGHVTHQQLRDETVTMDSGKVTHNVREYRDDPINDFSIDPLISGIHYSKNQGTMSLPDLFDAKINGIDSELSKFDPIKDPVQYSNISQDAISKSREKQEQDKSLQFQHKWTRLARKDTENEKQKNAEKRGEGSAETKSAEKRVFSTDL</sequence>
<accession>A0A7N2MN61</accession>
<dbReference type="PANTHER" id="PTHR31286:SF167">
    <property type="entry name" value="OS09G0268800 PROTEIN"/>
    <property type="match status" value="1"/>
</dbReference>
<dbReference type="EnsemblPlants" id="QL10p005981:mrna">
    <property type="protein sequence ID" value="QL10p005981:mrna:CDS:1"/>
    <property type="gene ID" value="QL10p005981"/>
</dbReference>
<feature type="compositionally biased region" description="Basic and acidic residues" evidence="1">
    <location>
        <begin position="311"/>
        <end position="345"/>
    </location>
</feature>
<evidence type="ECO:0000313" key="3">
    <source>
        <dbReference type="EnsemblPlants" id="QL10p005981:mrna:CDS:1"/>
    </source>
</evidence>
<organism evidence="3 4">
    <name type="scientific">Quercus lobata</name>
    <name type="common">Valley oak</name>
    <dbReference type="NCBI Taxonomy" id="97700"/>
    <lineage>
        <taxon>Eukaryota</taxon>
        <taxon>Viridiplantae</taxon>
        <taxon>Streptophyta</taxon>
        <taxon>Embryophyta</taxon>
        <taxon>Tracheophyta</taxon>
        <taxon>Spermatophyta</taxon>
        <taxon>Magnoliopsida</taxon>
        <taxon>eudicotyledons</taxon>
        <taxon>Gunneridae</taxon>
        <taxon>Pentapetalae</taxon>
        <taxon>rosids</taxon>
        <taxon>fabids</taxon>
        <taxon>Fagales</taxon>
        <taxon>Fagaceae</taxon>
        <taxon>Quercus</taxon>
    </lineage>
</organism>